<evidence type="ECO:0000313" key="1">
    <source>
        <dbReference type="EMBL" id="MBW9062403.1"/>
    </source>
</evidence>
<protein>
    <submittedName>
        <fullName evidence="1">Uncharacterized protein</fullName>
    </submittedName>
</protein>
<name>A0ABS7H5N1_9HYPH</name>
<keyword evidence="2" id="KW-1185">Reference proteome</keyword>
<gene>
    <name evidence="1" type="ORF">JNB71_03635</name>
</gene>
<dbReference type="EMBL" id="JAEUAO010000001">
    <property type="protein sequence ID" value="MBW9062403.1"/>
    <property type="molecule type" value="Genomic_DNA"/>
</dbReference>
<organism evidence="1 2">
    <name type="scientific">Rhizobium herbae</name>
    <dbReference type="NCBI Taxonomy" id="508661"/>
    <lineage>
        <taxon>Bacteria</taxon>
        <taxon>Pseudomonadati</taxon>
        <taxon>Pseudomonadota</taxon>
        <taxon>Alphaproteobacteria</taxon>
        <taxon>Hyphomicrobiales</taxon>
        <taxon>Rhizobiaceae</taxon>
        <taxon>Rhizobium/Agrobacterium group</taxon>
        <taxon>Rhizobium</taxon>
    </lineage>
</organism>
<proteinExistence type="predicted"/>
<reference evidence="1 2" key="1">
    <citation type="journal article" date="2021" name="MBio">
        <title>Poor Competitiveness of Bradyrhizobium in Pigeon Pea Root Colonization in Indian Soils.</title>
        <authorList>
            <person name="Chalasani D."/>
            <person name="Basu A."/>
            <person name="Pullabhotla S.V.S.R.N."/>
            <person name="Jorrin B."/>
            <person name="Neal A.L."/>
            <person name="Poole P.S."/>
            <person name="Podile A.R."/>
            <person name="Tkacz A."/>
        </authorList>
    </citation>
    <scope>NUCLEOTIDE SEQUENCE [LARGE SCALE GENOMIC DNA]</scope>
    <source>
        <strain evidence="1 2">HU44</strain>
    </source>
</reference>
<evidence type="ECO:0000313" key="2">
    <source>
        <dbReference type="Proteomes" id="UP000757604"/>
    </source>
</evidence>
<sequence length="73" mass="7860">MLTNKFQNATRTQLVEAMASSMIRHGEGCTAADIKLDGFSQAQIDAHGDAARELAMAKAETVTRARIPSRRAA</sequence>
<dbReference type="RefSeq" id="WP_220371185.1">
    <property type="nucleotide sequence ID" value="NZ_JAEUAO010000001.1"/>
</dbReference>
<accession>A0ABS7H5N1</accession>
<comment type="caution">
    <text evidence="1">The sequence shown here is derived from an EMBL/GenBank/DDBJ whole genome shotgun (WGS) entry which is preliminary data.</text>
</comment>
<dbReference type="Proteomes" id="UP000757604">
    <property type="component" value="Unassembled WGS sequence"/>
</dbReference>